<dbReference type="PANTHER" id="PTHR35894:SF1">
    <property type="entry name" value="PHOSPHORIBULOKINASE _ URIDINE KINASE FAMILY"/>
    <property type="match status" value="1"/>
</dbReference>
<dbReference type="PANTHER" id="PTHR35894">
    <property type="entry name" value="GENERAL SECRETION PATHWAY PROTEIN A-RELATED"/>
    <property type="match status" value="1"/>
</dbReference>
<evidence type="ECO:0000313" key="1">
    <source>
        <dbReference type="EMBL" id="KWV40174.1"/>
    </source>
</evidence>
<protein>
    <submittedName>
        <fullName evidence="1">NTP-binding protein</fullName>
    </submittedName>
</protein>
<reference evidence="1 2" key="1">
    <citation type="submission" date="2015-11" db="EMBL/GenBank/DDBJ databases">
        <title>Draft Genome Sequence of the Strain BR 10423 (Rhizobium sp.) isolated from nodules of Mimosa pudica.</title>
        <authorList>
            <person name="Barauna A.C."/>
            <person name="Zilli J.E."/>
            <person name="Simoes-Araujo J.L."/>
            <person name="Reis V.M."/>
            <person name="James E.K."/>
            <person name="Reis F.B.Jr."/>
            <person name="Rouws L.F."/>
            <person name="Passos S.R."/>
            <person name="Gois S.R."/>
        </authorList>
    </citation>
    <scope>NUCLEOTIDE SEQUENCE [LARGE SCALE GENOMIC DNA]</scope>
    <source>
        <strain evidence="1 2">BR10423</strain>
    </source>
</reference>
<evidence type="ECO:0000313" key="2">
    <source>
        <dbReference type="Proteomes" id="UP000068164"/>
    </source>
</evidence>
<accession>A0A120FDT8</accession>
<proteinExistence type="predicted"/>
<dbReference type="EMBL" id="LNCD01000152">
    <property type="protein sequence ID" value="KWV40174.1"/>
    <property type="molecule type" value="Genomic_DNA"/>
</dbReference>
<organism evidence="1 2">
    <name type="scientific">Rhizobium altiplani</name>
    <dbReference type="NCBI Taxonomy" id="1864509"/>
    <lineage>
        <taxon>Bacteria</taxon>
        <taxon>Pseudomonadati</taxon>
        <taxon>Pseudomonadota</taxon>
        <taxon>Alphaproteobacteria</taxon>
        <taxon>Hyphomicrobiales</taxon>
        <taxon>Rhizobiaceae</taxon>
        <taxon>Rhizobium/Agrobacterium group</taxon>
        <taxon>Rhizobium</taxon>
    </lineage>
</organism>
<comment type="caution">
    <text evidence="1">The sequence shown here is derived from an EMBL/GenBank/DDBJ whole genome shotgun (WGS) entry which is preliminary data.</text>
</comment>
<dbReference type="SUPFAM" id="SSF52540">
    <property type="entry name" value="P-loop containing nucleoside triphosphate hydrolases"/>
    <property type="match status" value="1"/>
</dbReference>
<dbReference type="OrthoDB" id="14765at2"/>
<gene>
    <name evidence="1" type="ORF">AS026_26820</name>
</gene>
<name>A0A120FDT8_9HYPH</name>
<dbReference type="Proteomes" id="UP000068164">
    <property type="component" value="Unassembled WGS sequence"/>
</dbReference>
<dbReference type="Gene3D" id="3.40.50.300">
    <property type="entry name" value="P-loop containing nucleotide triphosphate hydrolases"/>
    <property type="match status" value="1"/>
</dbReference>
<keyword evidence="2" id="KW-1185">Reference proteome</keyword>
<dbReference type="InterPro" id="IPR008868">
    <property type="entry name" value="TniB"/>
</dbReference>
<dbReference type="AlphaFoldDB" id="A0A120FDT8"/>
<sequence length="293" mass="33269">MNTEISHLTLTAAELLSEADSQRIRAIRSRRWLIYPRAKQVLDRLNLLVDHPRGTRMPSLAIYGDSGMGKTMIMKRFRDQHPPSFNPLTGRLKTPVLAMEMTSRPGERRFYAEVLTLLGAPQRPRADIAQMEQAALRIMDAIGVQVLVIDEVHNILAGTYREQRIVLNTLRFLSNRLQISLVCFGVNDAREAIGGDVQLARRFDQFTLSRWAANEQFEMLVTLMLRNTPLRHPSVLTAKSLRRILQVTEGITANIFHLVNSLAIQAIESGRERITDEAIEKWEPEFDADAAFA</sequence>
<dbReference type="InterPro" id="IPR052026">
    <property type="entry name" value="ExeA_AAA_ATPase_DNA-bind"/>
</dbReference>
<dbReference type="InterPro" id="IPR027417">
    <property type="entry name" value="P-loop_NTPase"/>
</dbReference>
<dbReference type="RefSeq" id="WP_028749386.1">
    <property type="nucleotide sequence ID" value="NZ_LNCD01000152.1"/>
</dbReference>
<dbReference type="Pfam" id="PF05621">
    <property type="entry name" value="TniB"/>
    <property type="match status" value="1"/>
</dbReference>